<keyword evidence="1" id="KW-0175">Coiled coil</keyword>
<keyword evidence="5" id="KW-1185">Reference proteome</keyword>
<evidence type="ECO:0000313" key="3">
    <source>
        <dbReference type="EMBL" id="KQH83478.1"/>
    </source>
</evidence>
<sequence>MISENPKRFAVVSWFNGRLERKGEFTLYRLIRFIQSKRPDIVAMDSVTELGDDLRKFLRSLPGGTKLVQVTGRPGEQRSLQSLAREHGIRVTDRFDPYEEAKLSALLASKGVGYEVLAFEDEVIIKVTRGRSHGKGGWSQDRYRKRVHNLVRDKVREIEERLRRADIPFDLEVEEKDYGLAKGEFKVYAGREELAGLIKPTRGGDVEVRIQPVERAELGFAPLRGEEAVRERRSIIVGIDPGITVGIAAIDLNGRVIALHSERNMPVGEVFRFISNVGHPVIVATDVNPAPGFVEKIARSFKANLFVPRESLRVEEKNELLRNLGISVDDDHQRDALAAAYKAYLRMKPKLEHVDAKLREAGLTRKADEIKALVIQGYNLGEAMQRVTLRERPREEAPEEKPGIDVTPYIKRIRELERRIEFLERENAELREIIKEQRKTIGRLERRIADYDEEVRRKVLRERELEAKVKRIEILEKQLREAKAVIERLSRDLVQVKRMNVVEIRGSAIPLKVMNVLSWRELERLEREIGVKRGDVLFVVNPAGAGRAIAEELVEKGIRALITEKPLPEPVREVFREAHLPFFTGDELDVKRVDEFAVVERETLEKAIEDLLARWEEEDKEKEAERLLRLVEEYRIERIKELRRKAEEEVRKH</sequence>
<evidence type="ECO:0000313" key="2">
    <source>
        <dbReference type="EMBL" id="ASJ13482.1"/>
    </source>
</evidence>
<name>A0A0Q2RHF0_9EURY</name>
<feature type="coiled-coil region" evidence="1">
    <location>
        <begin position="406"/>
        <end position="499"/>
    </location>
</feature>
<protein>
    <recommendedName>
        <fullName evidence="6">DUF460 domain-containing protein</fullName>
    </recommendedName>
</protein>
<evidence type="ECO:0000313" key="4">
    <source>
        <dbReference type="Proteomes" id="UP000051862"/>
    </source>
</evidence>
<dbReference type="PANTHER" id="PTHR40707:SF1">
    <property type="entry name" value="DUF460 DOMAIN-CONTAINING PROTEIN"/>
    <property type="match status" value="1"/>
</dbReference>
<gene>
    <name evidence="2" type="ORF">A3L14_00380</name>
    <name evidence="3" type="ORF">AMR53_00385</name>
</gene>
<evidence type="ECO:0000313" key="5">
    <source>
        <dbReference type="Proteomes" id="UP000250136"/>
    </source>
</evidence>
<reference evidence="3 4" key="1">
    <citation type="submission" date="2015-08" db="EMBL/GenBank/DDBJ databases">
        <title>Thermococcus thioreducens DSM 14981 genome sequencing.</title>
        <authorList>
            <person name="Hong S.-J."/>
            <person name="Kim M.-C."/>
            <person name="Shin J.-H."/>
        </authorList>
    </citation>
    <scope>NUCLEOTIDE SEQUENCE [LARGE SCALE GENOMIC DNA]</scope>
    <source>
        <strain evidence="3 4">DSM 14981</strain>
    </source>
</reference>
<dbReference type="Proteomes" id="UP000051862">
    <property type="component" value="Unassembled WGS sequence"/>
</dbReference>
<dbReference type="KEGG" id="ttd:A3L14_00380"/>
<organism evidence="3 4">
    <name type="scientific">Thermococcus thioreducens</name>
    <dbReference type="NCBI Taxonomy" id="277988"/>
    <lineage>
        <taxon>Archaea</taxon>
        <taxon>Methanobacteriati</taxon>
        <taxon>Methanobacteriota</taxon>
        <taxon>Thermococci</taxon>
        <taxon>Thermococcales</taxon>
        <taxon>Thermococcaceae</taxon>
        <taxon>Thermococcus</taxon>
    </lineage>
</organism>
<dbReference type="EMBL" id="CP015105">
    <property type="protein sequence ID" value="ASJ13482.1"/>
    <property type="molecule type" value="Genomic_DNA"/>
</dbReference>
<dbReference type="EMBL" id="LIXN01000001">
    <property type="protein sequence ID" value="KQH83478.1"/>
    <property type="molecule type" value="Genomic_DNA"/>
</dbReference>
<dbReference type="PANTHER" id="PTHR40707">
    <property type="entry name" value="POSSIBLE NUCLEASE OF RNASE H FOLD, RUVC/YQGF FAMILY"/>
    <property type="match status" value="1"/>
</dbReference>
<evidence type="ECO:0000256" key="1">
    <source>
        <dbReference type="SAM" id="Coils"/>
    </source>
</evidence>
<reference evidence="2 5" key="2">
    <citation type="submission" date="2016-04" db="EMBL/GenBank/DDBJ databases">
        <title>Complete genome sequence of Thermococcus thioreducens type strain OGL-20P.</title>
        <authorList>
            <person name="Oger P.M."/>
        </authorList>
    </citation>
    <scope>NUCLEOTIDE SEQUENCE [LARGE SCALE GENOMIC DNA]</scope>
    <source>
        <strain evidence="2 5">OGL-20P</strain>
    </source>
</reference>
<feature type="coiled-coil region" evidence="1">
    <location>
        <begin position="601"/>
        <end position="637"/>
    </location>
</feature>
<dbReference type="AlphaFoldDB" id="A0A0Q2RHF0"/>
<dbReference type="InterPro" id="IPR007408">
    <property type="entry name" value="DUF460"/>
</dbReference>
<evidence type="ECO:0008006" key="6">
    <source>
        <dbReference type="Google" id="ProtNLM"/>
    </source>
</evidence>
<dbReference type="Pfam" id="PF04312">
    <property type="entry name" value="DUF460"/>
    <property type="match status" value="1"/>
</dbReference>
<dbReference type="Proteomes" id="UP000250136">
    <property type="component" value="Chromosome"/>
</dbReference>
<dbReference type="PATRIC" id="fig|277988.4.peg.79"/>
<proteinExistence type="predicted"/>
<dbReference type="STRING" id="277988.SAMN05216170_1363"/>
<accession>A0A0Q2RHF0</accession>